<feature type="transmembrane region" description="Helical" evidence="7">
    <location>
        <begin position="149"/>
        <end position="166"/>
    </location>
</feature>
<dbReference type="CDD" id="cd06261">
    <property type="entry name" value="TM_PBP2"/>
    <property type="match status" value="1"/>
</dbReference>
<name>A0A139SMZ9_9BACT</name>
<evidence type="ECO:0000313" key="10">
    <source>
        <dbReference type="Proteomes" id="UP000070058"/>
    </source>
</evidence>
<feature type="transmembrane region" description="Helical" evidence="7">
    <location>
        <begin position="12"/>
        <end position="34"/>
    </location>
</feature>
<feature type="domain" description="ABC transmembrane type-1" evidence="8">
    <location>
        <begin position="81"/>
        <end position="271"/>
    </location>
</feature>
<feature type="transmembrane region" description="Helical" evidence="7">
    <location>
        <begin position="250"/>
        <end position="271"/>
    </location>
</feature>
<feature type="transmembrane region" description="Helical" evidence="7">
    <location>
        <begin position="192"/>
        <end position="211"/>
    </location>
</feature>
<protein>
    <recommendedName>
        <fullName evidence="8">ABC transmembrane type-1 domain-containing protein</fullName>
    </recommendedName>
</protein>
<sequence length="286" mass="31037">MSVSQVKRIAEVTVYVLLVIFAIITLIPFAHMLAGALKTKFDYAATLFLPAGDGFLGIGWDRITIDNFVRLFTELKISRAMLNSLFLASVTSSLTVLFCSMGGYALSKLHFKGREFVTMVVLVALIIPGPLLLAPGFQLLYQLGLLNTYTGLILPGITPAFGVFLFRQAMLNGIPSELLEAARIDGANEARIFFSLVLPLVRPMMGAYLMISFMGTWNNFISPQIILQSPDLQPLSVALNSLKGIYGTDYGLIMAGTIVSIAPVMCIFLLLQREFIAGLTGGAVKG</sequence>
<dbReference type="InterPro" id="IPR000515">
    <property type="entry name" value="MetI-like"/>
</dbReference>
<dbReference type="Proteomes" id="UP000070058">
    <property type="component" value="Unassembled WGS sequence"/>
</dbReference>
<evidence type="ECO:0000256" key="3">
    <source>
        <dbReference type="ARBA" id="ARBA00022475"/>
    </source>
</evidence>
<comment type="similarity">
    <text evidence="7">Belongs to the binding-protein-dependent transport system permease family.</text>
</comment>
<dbReference type="OrthoDB" id="9794684at2"/>
<gene>
    <name evidence="9" type="ORF">AXK11_05290</name>
</gene>
<feature type="transmembrane region" description="Helical" evidence="7">
    <location>
        <begin position="80"/>
        <end position="104"/>
    </location>
</feature>
<proteinExistence type="inferred from homology"/>
<dbReference type="GO" id="GO:0055085">
    <property type="term" value="P:transmembrane transport"/>
    <property type="evidence" value="ECO:0007669"/>
    <property type="project" value="InterPro"/>
</dbReference>
<evidence type="ECO:0000313" key="9">
    <source>
        <dbReference type="EMBL" id="KXU35938.1"/>
    </source>
</evidence>
<comment type="caution">
    <text evidence="9">The sequence shown here is derived from an EMBL/GenBank/DDBJ whole genome shotgun (WGS) entry which is preliminary data.</text>
</comment>
<evidence type="ECO:0000256" key="2">
    <source>
        <dbReference type="ARBA" id="ARBA00022448"/>
    </source>
</evidence>
<evidence type="ECO:0000259" key="8">
    <source>
        <dbReference type="PROSITE" id="PS50928"/>
    </source>
</evidence>
<dbReference type="AlphaFoldDB" id="A0A139SMZ9"/>
<evidence type="ECO:0000256" key="5">
    <source>
        <dbReference type="ARBA" id="ARBA00022989"/>
    </source>
</evidence>
<dbReference type="GO" id="GO:0005886">
    <property type="term" value="C:plasma membrane"/>
    <property type="evidence" value="ECO:0007669"/>
    <property type="project" value="UniProtKB-SubCell"/>
</dbReference>
<keyword evidence="5 7" id="KW-1133">Transmembrane helix</keyword>
<dbReference type="PANTHER" id="PTHR43744:SF12">
    <property type="entry name" value="ABC TRANSPORTER PERMEASE PROTEIN MG189-RELATED"/>
    <property type="match status" value="1"/>
</dbReference>
<keyword evidence="2 7" id="KW-0813">Transport</keyword>
<keyword evidence="3" id="KW-1003">Cell membrane</keyword>
<dbReference type="Gene3D" id="1.10.3720.10">
    <property type="entry name" value="MetI-like"/>
    <property type="match status" value="1"/>
</dbReference>
<reference evidence="10" key="1">
    <citation type="submission" date="2016-02" db="EMBL/GenBank/DDBJ databases">
        <authorList>
            <person name="Sanders J.G."/>
            <person name="Lin J.Y."/>
            <person name="Wertz J.T."/>
            <person name="Russell J.A."/>
            <person name="Moreau C.S."/>
            <person name="Powell S."/>
        </authorList>
    </citation>
    <scope>NUCLEOTIDE SEQUENCE [LARGE SCALE GENOMIC DNA]</scope>
    <source>
        <strain evidence="10">CAG34</strain>
    </source>
</reference>
<dbReference type="STRING" id="1548207.AXK11_05290"/>
<keyword evidence="6 7" id="KW-0472">Membrane</keyword>
<evidence type="ECO:0000256" key="1">
    <source>
        <dbReference type="ARBA" id="ARBA00004651"/>
    </source>
</evidence>
<comment type="subcellular location">
    <subcellularLocation>
        <location evidence="1 7">Cell membrane</location>
        <topology evidence="1 7">Multi-pass membrane protein</topology>
    </subcellularLocation>
</comment>
<feature type="transmembrane region" description="Helical" evidence="7">
    <location>
        <begin position="116"/>
        <end position="137"/>
    </location>
</feature>
<dbReference type="RefSeq" id="WP_068629957.1">
    <property type="nucleotide sequence ID" value="NZ_LSZQ01000041.1"/>
</dbReference>
<keyword evidence="10" id="KW-1185">Reference proteome</keyword>
<evidence type="ECO:0000256" key="7">
    <source>
        <dbReference type="RuleBase" id="RU363032"/>
    </source>
</evidence>
<organism evidence="9 10">
    <name type="scientific">Cephaloticoccus primus</name>
    <dbReference type="NCBI Taxonomy" id="1548207"/>
    <lineage>
        <taxon>Bacteria</taxon>
        <taxon>Pseudomonadati</taxon>
        <taxon>Verrucomicrobiota</taxon>
        <taxon>Opitutia</taxon>
        <taxon>Opitutales</taxon>
        <taxon>Opitutaceae</taxon>
        <taxon>Cephaloticoccus</taxon>
    </lineage>
</organism>
<dbReference type="EMBL" id="LSZQ01000041">
    <property type="protein sequence ID" value="KXU35938.1"/>
    <property type="molecule type" value="Genomic_DNA"/>
</dbReference>
<keyword evidence="4 7" id="KW-0812">Transmembrane</keyword>
<evidence type="ECO:0000256" key="4">
    <source>
        <dbReference type="ARBA" id="ARBA00022692"/>
    </source>
</evidence>
<dbReference type="PROSITE" id="PS50928">
    <property type="entry name" value="ABC_TM1"/>
    <property type="match status" value="1"/>
</dbReference>
<dbReference type="Pfam" id="PF00528">
    <property type="entry name" value="BPD_transp_1"/>
    <property type="match status" value="1"/>
</dbReference>
<accession>A0A139SMZ9</accession>
<dbReference type="SUPFAM" id="SSF161098">
    <property type="entry name" value="MetI-like"/>
    <property type="match status" value="1"/>
</dbReference>
<dbReference type="InterPro" id="IPR035906">
    <property type="entry name" value="MetI-like_sf"/>
</dbReference>
<evidence type="ECO:0000256" key="6">
    <source>
        <dbReference type="ARBA" id="ARBA00023136"/>
    </source>
</evidence>
<dbReference type="PANTHER" id="PTHR43744">
    <property type="entry name" value="ABC TRANSPORTER PERMEASE PROTEIN MG189-RELATED-RELATED"/>
    <property type="match status" value="1"/>
</dbReference>